<proteinExistence type="predicted"/>
<name>C4V2S9_9FIRM</name>
<evidence type="ECO:0000256" key="1">
    <source>
        <dbReference type="SAM" id="SignalP"/>
    </source>
</evidence>
<dbReference type="STRING" id="638302.HMPREF0908_0899"/>
<feature type="signal peptide" evidence="1">
    <location>
        <begin position="1"/>
        <end position="25"/>
    </location>
</feature>
<dbReference type="Proteomes" id="UP000005309">
    <property type="component" value="Unassembled WGS sequence"/>
</dbReference>
<keyword evidence="3" id="KW-1185">Reference proteome</keyword>
<comment type="caution">
    <text evidence="2">The sequence shown here is derived from an EMBL/GenBank/DDBJ whole genome shotgun (WGS) entry which is preliminary data.</text>
</comment>
<reference evidence="2 3" key="1">
    <citation type="submission" date="2009-04" db="EMBL/GenBank/DDBJ databases">
        <authorList>
            <person name="Qin X."/>
            <person name="Bachman B."/>
            <person name="Battles P."/>
            <person name="Bell A."/>
            <person name="Bess C."/>
            <person name="Bickham C."/>
            <person name="Chaboub L."/>
            <person name="Chen D."/>
            <person name="Coyle M."/>
            <person name="Deiros D.R."/>
            <person name="Dinh H."/>
            <person name="Forbes L."/>
            <person name="Fowler G."/>
            <person name="Francisco L."/>
            <person name="Fu Q."/>
            <person name="Gubbala S."/>
            <person name="Hale W."/>
            <person name="Han Y."/>
            <person name="Hemphill L."/>
            <person name="Highlander S.K."/>
            <person name="Hirani K."/>
            <person name="Hogues M."/>
            <person name="Jackson L."/>
            <person name="Jakkamsetti A."/>
            <person name="Javaid M."/>
            <person name="Jiang H."/>
            <person name="Korchina V."/>
            <person name="Kovar C."/>
            <person name="Lara F."/>
            <person name="Lee S."/>
            <person name="Mata R."/>
            <person name="Mathew T."/>
            <person name="Moen C."/>
            <person name="Morales K."/>
            <person name="Munidasa M."/>
            <person name="Nazareth L."/>
            <person name="Ngo R."/>
            <person name="Nguyen L."/>
            <person name="Okwuonu G."/>
            <person name="Ongeri F."/>
            <person name="Patil S."/>
            <person name="Petrosino J."/>
            <person name="Pham C."/>
            <person name="Pham P."/>
            <person name="Pu L.-L."/>
            <person name="Puazo M."/>
            <person name="Raj R."/>
            <person name="Reid J."/>
            <person name="Rouhana J."/>
            <person name="Saada N."/>
            <person name="Shang Y."/>
            <person name="Simmons D."/>
            <person name="Thornton R."/>
            <person name="Warren J."/>
            <person name="Weissenberger G."/>
            <person name="Zhang J."/>
            <person name="Zhang L."/>
            <person name="Zhou C."/>
            <person name="Zhu D."/>
            <person name="Muzny D."/>
            <person name="Worley K."/>
            <person name="Gibbs R."/>
        </authorList>
    </citation>
    <scope>NUCLEOTIDE SEQUENCE [LARGE SCALE GENOMIC DNA]</scope>
    <source>
        <strain evidence="2 3">ATCC 43531</strain>
    </source>
</reference>
<dbReference type="HOGENOM" id="CLU_3173080_0_0_9"/>
<keyword evidence="1" id="KW-0732">Signal</keyword>
<protein>
    <submittedName>
        <fullName evidence="2">Uncharacterized protein</fullName>
    </submittedName>
</protein>
<feature type="chain" id="PRO_5002944709" evidence="1">
    <location>
        <begin position="26"/>
        <end position="47"/>
    </location>
</feature>
<accession>C4V2S9</accession>
<gene>
    <name evidence="2" type="ORF">HMPREF0908_0899</name>
</gene>
<dbReference type="EMBL" id="ACLA01000011">
    <property type="protein sequence ID" value="EEQ48871.1"/>
    <property type="molecule type" value="Genomic_DNA"/>
</dbReference>
<dbReference type="AlphaFoldDB" id="C4V2S9"/>
<organism evidence="2 3">
    <name type="scientific">Selenomonas flueggei ATCC 43531</name>
    <dbReference type="NCBI Taxonomy" id="638302"/>
    <lineage>
        <taxon>Bacteria</taxon>
        <taxon>Bacillati</taxon>
        <taxon>Bacillota</taxon>
        <taxon>Negativicutes</taxon>
        <taxon>Selenomonadales</taxon>
        <taxon>Selenomonadaceae</taxon>
        <taxon>Selenomonas</taxon>
    </lineage>
</organism>
<evidence type="ECO:0000313" key="3">
    <source>
        <dbReference type="Proteomes" id="UP000005309"/>
    </source>
</evidence>
<sequence length="47" mass="5380">MRKFLCSFTILLLGLMVVLVTSAHANSMKRPYVCTDDQGYSYHKGKR</sequence>
<evidence type="ECO:0000313" key="2">
    <source>
        <dbReference type="EMBL" id="EEQ48871.1"/>
    </source>
</evidence>